<dbReference type="Proteomes" id="UP000002748">
    <property type="component" value="Unassembled WGS sequence"/>
</dbReference>
<dbReference type="KEGG" id="tasa:A1Q1_07313"/>
<dbReference type="VEuPathDB" id="FungiDB:A1Q1_07313"/>
<evidence type="ECO:0000313" key="1">
    <source>
        <dbReference type="EMBL" id="EJT51462.1"/>
    </source>
</evidence>
<proteinExistence type="predicted"/>
<comment type="caution">
    <text evidence="1">The sequence shown here is derived from an EMBL/GenBank/DDBJ whole genome shotgun (WGS) entry which is preliminary data.</text>
</comment>
<protein>
    <submittedName>
        <fullName evidence="1">Uncharacterized protein</fullName>
    </submittedName>
</protein>
<gene>
    <name evidence="1" type="ORF">A1Q1_07313</name>
</gene>
<dbReference type="HOGENOM" id="CLU_821801_0_0_1"/>
<dbReference type="AlphaFoldDB" id="J6F7Z2"/>
<dbReference type="EMBL" id="ALBS01000056">
    <property type="protein sequence ID" value="EJT51462.1"/>
    <property type="molecule type" value="Genomic_DNA"/>
</dbReference>
<dbReference type="RefSeq" id="XP_014183024.1">
    <property type="nucleotide sequence ID" value="XM_014327549.1"/>
</dbReference>
<sequence>MSTTSDFVGFHHACFPHLLSSVIDNADYATLLALRQTSSTVGAEVDRRLFRHALVQRPAWPPAASPLFVGNGDLNPATGSSSKLSLPIPAGDSEGEKARLSRVLQQVRIVDDVSGGILVGWRKDLAPSVVRRKGLAEATLSAPSLIDAVDVPYSANANWAVTASMQRVPEGVQRYAAHIRCLAPPESGPRGPAHVKFGCALPSSVEEVSLLFSTVGEEDFNPMHFYAPTEGKATLLSLLVEQVAADLLLHPSRTFAFVGLESLPGRIYDAQFGDEDVAENFLERLREQIECNADAEETERILERVKIMTKESYRAQVGEERFALEAGWNGVAGAPRVL</sequence>
<dbReference type="GeneID" id="25990825"/>
<organism evidence="1 2">
    <name type="scientific">Trichosporon asahii var. asahii (strain ATCC 90039 / CBS 2479 / JCM 2466 / KCTC 7840 / NBRC 103889/ NCYC 2677 / UAMH 7654)</name>
    <name type="common">Yeast</name>
    <dbReference type="NCBI Taxonomy" id="1186058"/>
    <lineage>
        <taxon>Eukaryota</taxon>
        <taxon>Fungi</taxon>
        <taxon>Dikarya</taxon>
        <taxon>Basidiomycota</taxon>
        <taxon>Agaricomycotina</taxon>
        <taxon>Tremellomycetes</taxon>
        <taxon>Trichosporonales</taxon>
        <taxon>Trichosporonaceae</taxon>
        <taxon>Trichosporon</taxon>
    </lineage>
</organism>
<evidence type="ECO:0000313" key="2">
    <source>
        <dbReference type="Proteomes" id="UP000002748"/>
    </source>
</evidence>
<accession>J6F7Z2</accession>
<reference evidence="1 2" key="1">
    <citation type="journal article" date="2012" name="Eukaryot. Cell">
        <title>Draft genome sequence of CBS 2479, the standard type strain of Trichosporon asahii.</title>
        <authorList>
            <person name="Yang R.Y."/>
            <person name="Li H.T."/>
            <person name="Zhu H."/>
            <person name="Zhou G.P."/>
            <person name="Wang M."/>
            <person name="Wang L."/>
        </authorList>
    </citation>
    <scope>NUCLEOTIDE SEQUENCE [LARGE SCALE GENOMIC DNA]</scope>
    <source>
        <strain evidence="2">ATCC 90039 / CBS 2479 / JCM 2466 / KCTC 7840 / NCYC 2677 / UAMH 7654</strain>
    </source>
</reference>
<name>J6F7Z2_TRIAS</name>